<reference evidence="8 9" key="1">
    <citation type="journal article" date="2015" name="Nature">
        <title>rRNA introns, odd ribosomes, and small enigmatic genomes across a large radiation of phyla.</title>
        <authorList>
            <person name="Brown C.T."/>
            <person name="Hug L.A."/>
            <person name="Thomas B.C."/>
            <person name="Sharon I."/>
            <person name="Castelle C.J."/>
            <person name="Singh A."/>
            <person name="Wilkins M.J."/>
            <person name="Williams K.H."/>
            <person name="Banfield J.F."/>
        </authorList>
    </citation>
    <scope>NUCLEOTIDE SEQUENCE [LARGE SCALE GENOMIC DNA]</scope>
</reference>
<keyword evidence="5" id="KW-0663">Pyridoxal phosphate</keyword>
<evidence type="ECO:0000256" key="1">
    <source>
        <dbReference type="ARBA" id="ARBA00001933"/>
    </source>
</evidence>
<dbReference type="GO" id="GO:0006520">
    <property type="term" value="P:amino acid metabolic process"/>
    <property type="evidence" value="ECO:0007669"/>
    <property type="project" value="InterPro"/>
</dbReference>
<dbReference type="GO" id="GO:0008483">
    <property type="term" value="F:transaminase activity"/>
    <property type="evidence" value="ECO:0007669"/>
    <property type="project" value="UniProtKB-KW"/>
</dbReference>
<sequence>MMIKAKQFNILAIIRRELTEQLLIKVDRGANPLRANTLIWSEYVDRCNKKQLPIIGANLSLGNIDANSFDRESEDLHLSQALGICPDGEIYRQISLAKEKLNREYYFSGRSLSKYGEFAGIEEVRAAFAEYLAQWGGIVISKDATFFSSGEASDMAQREIEALVLWLNEERLETSFLTTVPGYMPIINMARKAGMRVITLECSEANNYFLQSDQARQIVQDENIGVFYIVPINNPTGTMVSADQLSRVVRQSYEANTSIIFLVDLAYITTVSEERAHTMLAIFNNKEILERTIFLTSLSKSHAIPGQRLGACHTIVVGMNECLRIATESGNPCHSSAAMLEAVAVLNNVNKESVRQTATVYKRRREMMIDTLKDINRLTNQELFINLDKLKTDGA</sequence>
<evidence type="ECO:0000256" key="3">
    <source>
        <dbReference type="ARBA" id="ARBA00022576"/>
    </source>
</evidence>
<dbReference type="InterPro" id="IPR015424">
    <property type="entry name" value="PyrdxlP-dep_Trfase"/>
</dbReference>
<evidence type="ECO:0000259" key="7">
    <source>
        <dbReference type="Pfam" id="PF00155"/>
    </source>
</evidence>
<dbReference type="PANTHER" id="PTHR46383">
    <property type="entry name" value="ASPARTATE AMINOTRANSFERASE"/>
    <property type="match status" value="1"/>
</dbReference>
<dbReference type="CDD" id="cd00609">
    <property type="entry name" value="AAT_like"/>
    <property type="match status" value="1"/>
</dbReference>
<evidence type="ECO:0000313" key="8">
    <source>
        <dbReference type="EMBL" id="KKR14813.1"/>
    </source>
</evidence>
<dbReference type="Gene3D" id="3.90.1150.10">
    <property type="entry name" value="Aspartate Aminotransferase, domain 1"/>
    <property type="match status" value="1"/>
</dbReference>
<dbReference type="Gene3D" id="3.40.640.10">
    <property type="entry name" value="Type I PLP-dependent aspartate aminotransferase-like (Major domain)"/>
    <property type="match status" value="1"/>
</dbReference>
<dbReference type="EMBL" id="LBWS01000017">
    <property type="protein sequence ID" value="KKR14813.1"/>
    <property type="molecule type" value="Genomic_DNA"/>
</dbReference>
<dbReference type="EC" id="2.6.1.-" evidence="6"/>
<dbReference type="PANTHER" id="PTHR46383:SF1">
    <property type="entry name" value="ASPARTATE AMINOTRANSFERASE"/>
    <property type="match status" value="1"/>
</dbReference>
<dbReference type="PROSITE" id="PS00105">
    <property type="entry name" value="AA_TRANSFER_CLASS_1"/>
    <property type="match status" value="1"/>
</dbReference>
<gene>
    <name evidence="8" type="ORF">UT42_C0017G0006</name>
</gene>
<evidence type="ECO:0000256" key="2">
    <source>
        <dbReference type="ARBA" id="ARBA00007441"/>
    </source>
</evidence>
<name>A0A0G0NH33_9BACT</name>
<organism evidence="8 9">
    <name type="scientific">Candidatus Falkowbacteria bacterium GW2011_GWA2_39_24</name>
    <dbReference type="NCBI Taxonomy" id="1618634"/>
    <lineage>
        <taxon>Bacteria</taxon>
        <taxon>Candidatus Falkowiibacteriota</taxon>
    </lineage>
</organism>
<dbReference type="InterPro" id="IPR004839">
    <property type="entry name" value="Aminotransferase_I/II_large"/>
</dbReference>
<proteinExistence type="inferred from homology"/>
<dbReference type="InterPro" id="IPR015422">
    <property type="entry name" value="PyrdxlP-dep_Trfase_small"/>
</dbReference>
<dbReference type="Pfam" id="PF00155">
    <property type="entry name" value="Aminotran_1_2"/>
    <property type="match status" value="1"/>
</dbReference>
<dbReference type="Proteomes" id="UP000034048">
    <property type="component" value="Unassembled WGS sequence"/>
</dbReference>
<comment type="caution">
    <text evidence="8">The sequence shown here is derived from an EMBL/GenBank/DDBJ whole genome shotgun (WGS) entry which is preliminary data.</text>
</comment>
<dbReference type="InterPro" id="IPR050596">
    <property type="entry name" value="AspAT/PAT-like"/>
</dbReference>
<keyword evidence="4 6" id="KW-0808">Transferase</keyword>
<evidence type="ECO:0000313" key="9">
    <source>
        <dbReference type="Proteomes" id="UP000034048"/>
    </source>
</evidence>
<dbReference type="SUPFAM" id="SSF53383">
    <property type="entry name" value="PLP-dependent transferases"/>
    <property type="match status" value="1"/>
</dbReference>
<comment type="cofactor">
    <cofactor evidence="1 6">
        <name>pyridoxal 5'-phosphate</name>
        <dbReference type="ChEBI" id="CHEBI:597326"/>
    </cofactor>
</comment>
<dbReference type="InterPro" id="IPR015421">
    <property type="entry name" value="PyrdxlP-dep_Trfase_major"/>
</dbReference>
<dbReference type="AlphaFoldDB" id="A0A0G0NH33"/>
<dbReference type="GO" id="GO:0030170">
    <property type="term" value="F:pyridoxal phosphate binding"/>
    <property type="evidence" value="ECO:0007669"/>
    <property type="project" value="InterPro"/>
</dbReference>
<protein>
    <recommendedName>
        <fullName evidence="6">Aminotransferase</fullName>
        <ecNumber evidence="6">2.6.1.-</ecNumber>
    </recommendedName>
</protein>
<accession>A0A0G0NH33</accession>
<evidence type="ECO:0000256" key="5">
    <source>
        <dbReference type="ARBA" id="ARBA00022898"/>
    </source>
</evidence>
<dbReference type="InterPro" id="IPR004838">
    <property type="entry name" value="NHTrfase_class1_PyrdxlP-BS"/>
</dbReference>
<comment type="similarity">
    <text evidence="2 6">Belongs to the class-I pyridoxal-phosphate-dependent aminotransferase family.</text>
</comment>
<evidence type="ECO:0000256" key="6">
    <source>
        <dbReference type="RuleBase" id="RU000481"/>
    </source>
</evidence>
<feature type="domain" description="Aminotransferase class I/classII large" evidence="7">
    <location>
        <begin position="98"/>
        <end position="385"/>
    </location>
</feature>
<evidence type="ECO:0000256" key="4">
    <source>
        <dbReference type="ARBA" id="ARBA00022679"/>
    </source>
</evidence>
<keyword evidence="3 6" id="KW-0032">Aminotransferase</keyword>